<dbReference type="OrthoDB" id="10258327at2759"/>
<dbReference type="PANTHER" id="PTHR10019">
    <property type="entry name" value="SNF5"/>
    <property type="match status" value="1"/>
</dbReference>
<evidence type="ECO:0000256" key="5">
    <source>
        <dbReference type="ARBA" id="ARBA00023242"/>
    </source>
</evidence>
<name>A0A8J5QRK8_9ASCO</name>
<comment type="subcellular location">
    <subcellularLocation>
        <location evidence="1">Nucleus</location>
    </subcellularLocation>
</comment>
<evidence type="ECO:0000256" key="1">
    <source>
        <dbReference type="ARBA" id="ARBA00004123"/>
    </source>
</evidence>
<evidence type="ECO:0000256" key="6">
    <source>
        <dbReference type="SAM" id="MobiDB-lite"/>
    </source>
</evidence>
<dbReference type="InterPro" id="IPR006939">
    <property type="entry name" value="SNF5"/>
</dbReference>
<reference evidence="7 8" key="1">
    <citation type="journal article" date="2021" name="DNA Res.">
        <title>Genome analysis of Candida subhashii reveals its hybrid nature and dual mitochondrial genome conformations.</title>
        <authorList>
            <person name="Mixao V."/>
            <person name="Hegedusova E."/>
            <person name="Saus E."/>
            <person name="Pryszcz L.P."/>
            <person name="Cillingova A."/>
            <person name="Nosek J."/>
            <person name="Gabaldon T."/>
        </authorList>
    </citation>
    <scope>NUCLEOTIDE SEQUENCE [LARGE SCALE GENOMIC DNA]</scope>
    <source>
        <strain evidence="7 8">CBS 10753</strain>
    </source>
</reference>
<keyword evidence="5" id="KW-0539">Nucleus</keyword>
<comment type="similarity">
    <text evidence="2">Belongs to the SNF5 family.</text>
</comment>
<feature type="region of interest" description="Disordered" evidence="6">
    <location>
        <begin position="67"/>
        <end position="86"/>
    </location>
</feature>
<dbReference type="RefSeq" id="XP_049266455.1">
    <property type="nucleotide sequence ID" value="XM_049406230.1"/>
</dbReference>
<dbReference type="GO" id="GO:0006338">
    <property type="term" value="P:chromatin remodeling"/>
    <property type="evidence" value="ECO:0007669"/>
    <property type="project" value="InterPro"/>
</dbReference>
<dbReference type="EMBL" id="JAGSYN010000030">
    <property type="protein sequence ID" value="KAG7666223.1"/>
    <property type="molecule type" value="Genomic_DNA"/>
</dbReference>
<dbReference type="Pfam" id="PF04855">
    <property type="entry name" value="SNF5"/>
    <property type="match status" value="1"/>
</dbReference>
<keyword evidence="4" id="KW-0804">Transcription</keyword>
<evidence type="ECO:0000313" key="8">
    <source>
        <dbReference type="Proteomes" id="UP000694255"/>
    </source>
</evidence>
<evidence type="ECO:0000313" key="7">
    <source>
        <dbReference type="EMBL" id="KAG7666223.1"/>
    </source>
</evidence>
<accession>A0A8J5QRK8</accession>
<comment type="caution">
    <text evidence="7">The sequence shown here is derived from an EMBL/GenBank/DDBJ whole genome shotgun (WGS) entry which is preliminary data.</text>
</comment>
<sequence length="356" mass="40691">MTTLSYDSSSFYVQALASSISKRLLDERDNSLLLNIAPTGRQAKRIAQQINYSEDYTDDFDFEDSPTSTFGTKGNAGTQSTTSAQKYSAARKTPVIKSFEDEQKITDLGSKSDVLVPIKLSLENSNSTHKLADFFMWNLTESLVTPSEFAEILCGDLELPSTMSSQIAESIIQQIEEYSYASNLQLPNNNPCNVIIDLSVNLNKQLFQDRFEWDLNQKEITPEEFASIIVSDLGLSLEFKPAISHALHEIILRAKKEIIDGTFNNEIHNLHLVRGIIFENGIRVFTETSVQNGNDHWEPLVETLTSSEIERRENERIRNLRRLKRENMKRDYDDYSGAKRRHVGRRRLEELDWRGV</sequence>
<keyword evidence="8" id="KW-1185">Reference proteome</keyword>
<organism evidence="7 8">
    <name type="scientific">[Candida] subhashii</name>
    <dbReference type="NCBI Taxonomy" id="561895"/>
    <lineage>
        <taxon>Eukaryota</taxon>
        <taxon>Fungi</taxon>
        <taxon>Dikarya</taxon>
        <taxon>Ascomycota</taxon>
        <taxon>Saccharomycotina</taxon>
        <taxon>Pichiomycetes</taxon>
        <taxon>Debaryomycetaceae</taxon>
        <taxon>Spathaspora</taxon>
    </lineage>
</organism>
<dbReference type="GO" id="GO:0000228">
    <property type="term" value="C:nuclear chromosome"/>
    <property type="evidence" value="ECO:0007669"/>
    <property type="project" value="InterPro"/>
</dbReference>
<evidence type="ECO:0000256" key="3">
    <source>
        <dbReference type="ARBA" id="ARBA00023015"/>
    </source>
</evidence>
<protein>
    <submittedName>
        <fullName evidence="7">SFH1</fullName>
    </submittedName>
</protein>
<keyword evidence="3" id="KW-0805">Transcription regulation</keyword>
<gene>
    <name evidence="7" type="ORF">J8A68_000245</name>
</gene>
<evidence type="ECO:0000256" key="2">
    <source>
        <dbReference type="ARBA" id="ARBA00010239"/>
    </source>
</evidence>
<dbReference type="AlphaFoldDB" id="A0A8J5QRK8"/>
<dbReference type="Proteomes" id="UP000694255">
    <property type="component" value="Unassembled WGS sequence"/>
</dbReference>
<proteinExistence type="inferred from homology"/>
<evidence type="ECO:0000256" key="4">
    <source>
        <dbReference type="ARBA" id="ARBA00023163"/>
    </source>
</evidence>
<dbReference type="GeneID" id="73467046"/>